<dbReference type="InterPro" id="IPR017907">
    <property type="entry name" value="Znf_RING_CS"/>
</dbReference>
<evidence type="ECO:0000256" key="10">
    <source>
        <dbReference type="ARBA" id="ARBA00022723"/>
    </source>
</evidence>
<evidence type="ECO:0000313" key="20">
    <source>
        <dbReference type="EMBL" id="KAA8538769.1"/>
    </source>
</evidence>
<evidence type="ECO:0000313" key="21">
    <source>
        <dbReference type="Proteomes" id="UP000325577"/>
    </source>
</evidence>
<evidence type="ECO:0000256" key="14">
    <source>
        <dbReference type="ARBA" id="ARBA00022927"/>
    </source>
</evidence>
<keyword evidence="17" id="KW-0576">Peroxisome</keyword>
<protein>
    <recommendedName>
        <fullName evidence="5">RING-type E3 ubiquitin transferase</fullName>
        <ecNumber evidence="5">2.3.2.27</ecNumber>
    </recommendedName>
</protein>
<evidence type="ECO:0000256" key="6">
    <source>
        <dbReference type="ARBA" id="ARBA00022448"/>
    </source>
</evidence>
<evidence type="ECO:0000256" key="5">
    <source>
        <dbReference type="ARBA" id="ARBA00012483"/>
    </source>
</evidence>
<evidence type="ECO:0000256" key="15">
    <source>
        <dbReference type="ARBA" id="ARBA00022989"/>
    </source>
</evidence>
<keyword evidence="14" id="KW-0653">Protein transport</keyword>
<organism evidence="20 21">
    <name type="scientific">Nyssa sinensis</name>
    <dbReference type="NCBI Taxonomy" id="561372"/>
    <lineage>
        <taxon>Eukaryota</taxon>
        <taxon>Viridiplantae</taxon>
        <taxon>Streptophyta</taxon>
        <taxon>Embryophyta</taxon>
        <taxon>Tracheophyta</taxon>
        <taxon>Spermatophyta</taxon>
        <taxon>Magnoliopsida</taxon>
        <taxon>eudicotyledons</taxon>
        <taxon>Gunneridae</taxon>
        <taxon>Pentapetalae</taxon>
        <taxon>asterids</taxon>
        <taxon>Cornales</taxon>
        <taxon>Nyssaceae</taxon>
        <taxon>Nyssa</taxon>
    </lineage>
</organism>
<evidence type="ECO:0000256" key="16">
    <source>
        <dbReference type="ARBA" id="ARBA00023136"/>
    </source>
</evidence>
<keyword evidence="12" id="KW-0833">Ubl conjugation pathway</keyword>
<dbReference type="PANTHER" id="PTHR23350:SF0">
    <property type="entry name" value="PEROXISOME BIOGENESIS FACTOR 10"/>
    <property type="match status" value="1"/>
</dbReference>
<comment type="catalytic activity">
    <reaction evidence="1">
        <text>S-ubiquitinyl-[E2 ubiquitin-conjugating enzyme]-L-cysteine + [acceptor protein]-L-lysine = [E2 ubiquitin-conjugating enzyme]-L-cysteine + N(6)-ubiquitinyl-[acceptor protein]-L-lysine.</text>
        <dbReference type="EC" id="2.3.2.27"/>
    </reaction>
</comment>
<keyword evidence="7" id="KW-0962">Peroxisome biogenesis</keyword>
<dbReference type="GO" id="GO:0008270">
    <property type="term" value="F:zinc ion binding"/>
    <property type="evidence" value="ECO:0007669"/>
    <property type="project" value="UniProtKB-KW"/>
</dbReference>
<dbReference type="PROSITE" id="PS50089">
    <property type="entry name" value="ZF_RING_2"/>
    <property type="match status" value="1"/>
</dbReference>
<keyword evidence="8" id="KW-0808">Transferase</keyword>
<sequence length="185" mass="20735">MEKKLTSRVYSFRILCKRGALYRNGYRKKPDLDESDATRKQRITNGQFGLRERHLLVSCSWGHRLRRSNLSSIASSVHQTSLGTQQTSAGRGLPVINEEGNLIIGDSEKGSWVSDSISTSESQATSGVSKCTLCLSNRQYPTATPCGHVFCWNCIMEWCNEKPECPLCRSPVTHSSLICLYHSDF</sequence>
<comment type="subcellular location">
    <subcellularLocation>
        <location evidence="2">Peroxisome membrane</location>
        <topology evidence="2">Multi-pass membrane protein</topology>
    </subcellularLocation>
</comment>
<dbReference type="AlphaFoldDB" id="A0A5J5B7V3"/>
<dbReference type="InterPro" id="IPR025654">
    <property type="entry name" value="PEX2/10"/>
</dbReference>
<dbReference type="Pfam" id="PF13639">
    <property type="entry name" value="zf-RING_2"/>
    <property type="match status" value="1"/>
</dbReference>
<proteinExistence type="inferred from homology"/>
<evidence type="ECO:0000256" key="12">
    <source>
        <dbReference type="ARBA" id="ARBA00022786"/>
    </source>
</evidence>
<reference evidence="20 21" key="1">
    <citation type="submission" date="2019-09" db="EMBL/GenBank/DDBJ databases">
        <title>A chromosome-level genome assembly of the Chinese tupelo Nyssa sinensis.</title>
        <authorList>
            <person name="Yang X."/>
            <person name="Kang M."/>
            <person name="Yang Y."/>
            <person name="Xiong H."/>
            <person name="Wang M."/>
            <person name="Zhang Z."/>
            <person name="Wang Z."/>
            <person name="Wu H."/>
            <person name="Ma T."/>
            <person name="Liu J."/>
            <person name="Xi Z."/>
        </authorList>
    </citation>
    <scope>NUCLEOTIDE SEQUENCE [LARGE SCALE GENOMIC DNA]</scope>
    <source>
        <strain evidence="20">J267</strain>
        <tissue evidence="20">Leaf</tissue>
    </source>
</reference>
<dbReference type="InterPro" id="IPR001841">
    <property type="entry name" value="Znf_RING"/>
</dbReference>
<evidence type="ECO:0000256" key="3">
    <source>
        <dbReference type="ARBA" id="ARBA00004906"/>
    </source>
</evidence>
<dbReference type="GO" id="GO:0005778">
    <property type="term" value="C:peroxisomal membrane"/>
    <property type="evidence" value="ECO:0007669"/>
    <property type="project" value="UniProtKB-SubCell"/>
</dbReference>
<dbReference type="PROSITE" id="PS00518">
    <property type="entry name" value="ZF_RING_1"/>
    <property type="match status" value="1"/>
</dbReference>
<evidence type="ECO:0000256" key="17">
    <source>
        <dbReference type="ARBA" id="ARBA00023140"/>
    </source>
</evidence>
<keyword evidence="11 18" id="KW-0863">Zinc-finger</keyword>
<dbReference type="GO" id="GO:0061630">
    <property type="term" value="F:ubiquitin protein ligase activity"/>
    <property type="evidence" value="ECO:0007669"/>
    <property type="project" value="UniProtKB-EC"/>
</dbReference>
<dbReference type="CDD" id="cd16527">
    <property type="entry name" value="RING-HC_PEX10"/>
    <property type="match status" value="1"/>
</dbReference>
<dbReference type="Gene3D" id="3.30.40.10">
    <property type="entry name" value="Zinc/RING finger domain, C3HC4 (zinc finger)"/>
    <property type="match status" value="1"/>
</dbReference>
<evidence type="ECO:0000256" key="11">
    <source>
        <dbReference type="ARBA" id="ARBA00022771"/>
    </source>
</evidence>
<evidence type="ECO:0000256" key="9">
    <source>
        <dbReference type="ARBA" id="ARBA00022692"/>
    </source>
</evidence>
<dbReference type="EMBL" id="CM018038">
    <property type="protein sequence ID" value="KAA8538769.1"/>
    <property type="molecule type" value="Genomic_DNA"/>
</dbReference>
<dbReference type="FunFam" id="3.30.40.10:FF:000418">
    <property type="entry name" value="Peroxisome biogenesis factor 10"/>
    <property type="match status" value="1"/>
</dbReference>
<name>A0A5J5B7V3_9ASTE</name>
<evidence type="ECO:0000256" key="13">
    <source>
        <dbReference type="ARBA" id="ARBA00022833"/>
    </source>
</evidence>
<gene>
    <name evidence="20" type="ORF">F0562_028336</name>
</gene>
<dbReference type="Proteomes" id="UP000325577">
    <property type="component" value="Linkage Group LG15"/>
</dbReference>
<dbReference type="GO" id="GO:0016558">
    <property type="term" value="P:protein import into peroxisome matrix"/>
    <property type="evidence" value="ECO:0007669"/>
    <property type="project" value="InterPro"/>
</dbReference>
<evidence type="ECO:0000256" key="1">
    <source>
        <dbReference type="ARBA" id="ARBA00000900"/>
    </source>
</evidence>
<evidence type="ECO:0000256" key="8">
    <source>
        <dbReference type="ARBA" id="ARBA00022679"/>
    </source>
</evidence>
<evidence type="ECO:0000256" key="18">
    <source>
        <dbReference type="PROSITE-ProRule" id="PRU00175"/>
    </source>
</evidence>
<keyword evidence="13" id="KW-0862">Zinc</keyword>
<keyword evidence="6" id="KW-0813">Transport</keyword>
<comment type="pathway">
    <text evidence="3">Protein modification; protein ubiquitination.</text>
</comment>
<evidence type="ECO:0000256" key="4">
    <source>
        <dbReference type="ARBA" id="ARBA00008704"/>
    </source>
</evidence>
<dbReference type="SUPFAM" id="SSF57850">
    <property type="entry name" value="RING/U-box"/>
    <property type="match status" value="1"/>
</dbReference>
<dbReference type="InterPro" id="IPR013083">
    <property type="entry name" value="Znf_RING/FYVE/PHD"/>
</dbReference>
<evidence type="ECO:0000259" key="19">
    <source>
        <dbReference type="PROSITE" id="PS50089"/>
    </source>
</evidence>
<feature type="domain" description="RING-type" evidence="19">
    <location>
        <begin position="131"/>
        <end position="169"/>
    </location>
</feature>
<keyword evidence="9" id="KW-0812">Transmembrane</keyword>
<keyword evidence="10" id="KW-0479">Metal-binding</keyword>
<dbReference type="OrthoDB" id="6270329at2759"/>
<accession>A0A5J5B7V3</accession>
<evidence type="ECO:0000256" key="7">
    <source>
        <dbReference type="ARBA" id="ARBA00022593"/>
    </source>
</evidence>
<dbReference type="SMART" id="SM00184">
    <property type="entry name" value="RING"/>
    <property type="match status" value="1"/>
</dbReference>
<dbReference type="PANTHER" id="PTHR23350">
    <property type="entry name" value="PEROXISOME ASSEMBLY PROTEIN 10"/>
    <property type="match status" value="1"/>
</dbReference>
<comment type="similarity">
    <text evidence="4">Belongs to the pex2/pex10/pex12 family.</text>
</comment>
<keyword evidence="15" id="KW-1133">Transmembrane helix</keyword>
<keyword evidence="16" id="KW-0472">Membrane</keyword>
<dbReference type="EC" id="2.3.2.27" evidence="5"/>
<evidence type="ECO:0000256" key="2">
    <source>
        <dbReference type="ARBA" id="ARBA00004585"/>
    </source>
</evidence>
<keyword evidence="21" id="KW-1185">Reference proteome</keyword>